<dbReference type="GeneID" id="27330705"/>
<evidence type="ECO:0000256" key="1">
    <source>
        <dbReference type="SAM" id="MobiDB-lite"/>
    </source>
</evidence>
<dbReference type="Gene3D" id="3.30.420.40">
    <property type="match status" value="2"/>
</dbReference>
<dbReference type="HOGENOM" id="CLU_009958_2_1_1"/>
<dbReference type="OrthoDB" id="2963168at2759"/>
<evidence type="ECO:0000313" key="3">
    <source>
        <dbReference type="Proteomes" id="UP000053328"/>
    </source>
</evidence>
<dbReference type="AlphaFoldDB" id="A0A0D2BK84"/>
<dbReference type="CDD" id="cd10170">
    <property type="entry name" value="ASKHA_NBD_HSP70"/>
    <property type="match status" value="1"/>
</dbReference>
<dbReference type="InterPro" id="IPR043129">
    <property type="entry name" value="ATPase_NBD"/>
</dbReference>
<name>A0A0D2BK84_9EURO</name>
<keyword evidence="3" id="KW-1185">Reference proteome</keyword>
<dbReference type="VEuPathDB" id="FungiDB:PV08_03622"/>
<dbReference type="EMBL" id="KN847493">
    <property type="protein sequence ID" value="KIW19328.1"/>
    <property type="molecule type" value="Genomic_DNA"/>
</dbReference>
<feature type="region of interest" description="Disordered" evidence="1">
    <location>
        <begin position="1"/>
        <end position="27"/>
    </location>
</feature>
<evidence type="ECO:0000313" key="2">
    <source>
        <dbReference type="EMBL" id="KIW19328.1"/>
    </source>
</evidence>
<dbReference type="SUPFAM" id="SSF53067">
    <property type="entry name" value="Actin-like ATPase domain"/>
    <property type="match status" value="2"/>
</dbReference>
<dbReference type="STRING" id="91928.A0A0D2BK84"/>
<organism evidence="2 3">
    <name type="scientific">Exophiala spinifera</name>
    <dbReference type="NCBI Taxonomy" id="91928"/>
    <lineage>
        <taxon>Eukaryota</taxon>
        <taxon>Fungi</taxon>
        <taxon>Dikarya</taxon>
        <taxon>Ascomycota</taxon>
        <taxon>Pezizomycotina</taxon>
        <taxon>Eurotiomycetes</taxon>
        <taxon>Chaetothyriomycetidae</taxon>
        <taxon>Chaetothyriales</taxon>
        <taxon>Herpotrichiellaceae</taxon>
        <taxon>Exophiala</taxon>
    </lineage>
</organism>
<dbReference type="PANTHER" id="PTHR42749:SF8">
    <property type="entry name" value="HSP70 FAMILY PROTEIN (AFU_ORTHOLOGUE AFUA_3G13740)"/>
    <property type="match status" value="1"/>
</dbReference>
<accession>A0A0D2BK84</accession>
<protein>
    <submittedName>
        <fullName evidence="2">Uncharacterized protein</fullName>
    </submittedName>
</protein>
<dbReference type="RefSeq" id="XP_016239544.1">
    <property type="nucleotide sequence ID" value="XM_016377974.1"/>
</dbReference>
<gene>
    <name evidence="2" type="ORF">PV08_03622</name>
</gene>
<dbReference type="Proteomes" id="UP000053328">
    <property type="component" value="Unassembled WGS sequence"/>
</dbReference>
<dbReference type="PANTHER" id="PTHR42749">
    <property type="entry name" value="CELL SHAPE-DETERMINING PROTEIN MREB"/>
    <property type="match status" value="1"/>
</dbReference>
<proteinExistence type="predicted"/>
<sequence>MAEYAEEEFGRIVPSEFGGDADMQDDIETPENHYVSAREGNSTNSSQEAYSDVTGYCASSQPMPSIETPNHNNASPRYIIAIDFGTTYSSVAFIRLDHDTLPENIRAEFVECIDRYPNMPPVTDANLLAKSTTVPTELLYDILESKTTPAARSSTDSSDVETGSTISLDEFWATSSTVSLEEEMDASIDVATNFEGGPRRKPAAWGWGVYSKLLKPDSTSEWCHLTNFKLRLDPDGGRSAALLRESVAVTKPLKGLDTEEIIATYLENLLRHTKSKLASAYGFHEHSTVEFVLSVPAAWDWRAGEIMQKALASAVRSSGIIKLEDNQSLDLFLVAEPEAALAYVLDNDRRASQMVRDESLLIIDAGGGTADFTACTLTRTNPPRYKEAVRPDGVSNGSCFLNRRFRDLLSSRFENATIVDNGVPLESIIEAKVIEFETLKRNIDVLDQGLTFEVYVPGLQNDMVESRSRPNYMFIKRSDLYRYVFSDSLHDVAGMMKDQLNAAREKGVNVQTVVLIGGFGQSPSLYKHLKKVLNRERNLLGREIELLRPELVESAVARGAVLRALRKQDGPERISRWSYGLLLNLPYDENNAYHRRSHTWRDPADGRICIKDTIHWVVDRDTLLDARHEIPVHEATHVFKVDEPRLLCEEKLYVSGLKHASGFKATHSANRGSKLAGTIRADMTELRDKNIIQPKSTKNDQGRVFTYYEIVFDLYIIIEGRKLRFEARSRQQQNRVAASGEFCIAAGFEFGTA</sequence>
<reference evidence="2 3" key="1">
    <citation type="submission" date="2015-01" db="EMBL/GenBank/DDBJ databases">
        <title>The Genome Sequence of Exophiala spinifera CBS89968.</title>
        <authorList>
            <consortium name="The Broad Institute Genomics Platform"/>
            <person name="Cuomo C."/>
            <person name="de Hoog S."/>
            <person name="Gorbushina A."/>
            <person name="Stielow B."/>
            <person name="Teixiera M."/>
            <person name="Abouelleil A."/>
            <person name="Chapman S.B."/>
            <person name="Priest M."/>
            <person name="Young S.K."/>
            <person name="Wortman J."/>
            <person name="Nusbaum C."/>
            <person name="Birren B."/>
        </authorList>
    </citation>
    <scope>NUCLEOTIDE SEQUENCE [LARGE SCALE GENOMIC DNA]</scope>
    <source>
        <strain evidence="2 3">CBS 89968</strain>
    </source>
</reference>
<dbReference type="Gene3D" id="3.90.640.10">
    <property type="entry name" value="Actin, Chain A, domain 4"/>
    <property type="match status" value="1"/>
</dbReference>